<dbReference type="Proteomes" id="UP000437736">
    <property type="component" value="Unassembled WGS sequence"/>
</dbReference>
<proteinExistence type="inferred from homology"/>
<dbReference type="PRINTS" id="PR00359">
    <property type="entry name" value="BP450"/>
</dbReference>
<dbReference type="InterPro" id="IPR002397">
    <property type="entry name" value="Cyt_P450_B"/>
</dbReference>
<sequence length="357" mass="40648">SRQPEIFSSARGIRLEDMDDEETEARRTLMEMDPPAHTRYRRLVSRAFTRKSVLAYEDAIRALARRIVDEVHGTPELDFTDLVARQLPMRMLGRLLGLPEEDSDWLVKRGDALIANSDPDFTDYVVDQVDTSAYRLLPFRSPVAVELMGYGREAFEARRRHPSEDLLSALLAPMPDGEHLSDAELANFFTLLVAAGNDTTRYSMAASMKALVERPAVREALTAEPARLERAVEEMLRWASVTMHFRRTATRDTELGGKQIRAGDKVLLWFVAANYDPEQFADPYHFDPDRHPNDHVTFGLKSPHLCLGAHLARMELRVLYEELLPRIESVSLAGPPERLRSNFIAGIKRLPLEISWR</sequence>
<accession>A0ABW9QYQ7</accession>
<evidence type="ECO:0000313" key="2">
    <source>
        <dbReference type="EMBL" id="MST34822.1"/>
    </source>
</evidence>
<gene>
    <name evidence="2" type="ORF">GHK86_19105</name>
</gene>
<dbReference type="Gene3D" id="1.10.630.10">
    <property type="entry name" value="Cytochrome P450"/>
    <property type="match status" value="1"/>
</dbReference>
<dbReference type="EMBL" id="WJHE01001237">
    <property type="protein sequence ID" value="MST34822.1"/>
    <property type="molecule type" value="Genomic_DNA"/>
</dbReference>
<dbReference type="InterPro" id="IPR001128">
    <property type="entry name" value="Cyt_P450"/>
</dbReference>
<name>A0ABW9QYQ7_9ACTN</name>
<dbReference type="Pfam" id="PF00067">
    <property type="entry name" value="p450"/>
    <property type="match status" value="1"/>
</dbReference>
<reference evidence="2 3" key="1">
    <citation type="submission" date="2019-11" db="EMBL/GenBank/DDBJ databases">
        <title>Acidiferrimicrobium australis gen. nov., sp. nov., an acidophilic and obligately heterotrophic, member of the Actinobacteria that catalyses dissimilatory oxido- reduction of iron isolated from metal-rich acidic water in Chile.</title>
        <authorList>
            <person name="Gonzalez D."/>
            <person name="Huber K."/>
            <person name="Hedrich S."/>
            <person name="Rojas-Villalobos C."/>
            <person name="Quatrini R."/>
            <person name="Dinamarca M.A."/>
            <person name="Schwarz A."/>
            <person name="Canales C."/>
            <person name="Nancucheo I."/>
        </authorList>
    </citation>
    <scope>NUCLEOTIDE SEQUENCE [LARGE SCALE GENOMIC DNA]</scope>
    <source>
        <strain evidence="2 3">USS-CCA1</strain>
    </source>
</reference>
<dbReference type="SUPFAM" id="SSF48264">
    <property type="entry name" value="Cytochrome P450"/>
    <property type="match status" value="1"/>
</dbReference>
<organism evidence="2 3">
    <name type="scientific">Acidiferrimicrobium australe</name>
    <dbReference type="NCBI Taxonomy" id="2664430"/>
    <lineage>
        <taxon>Bacteria</taxon>
        <taxon>Bacillati</taxon>
        <taxon>Actinomycetota</taxon>
        <taxon>Acidimicrobiia</taxon>
        <taxon>Acidimicrobiales</taxon>
        <taxon>Acidimicrobiaceae</taxon>
        <taxon>Acidiferrimicrobium</taxon>
    </lineage>
</organism>
<feature type="non-terminal residue" evidence="2">
    <location>
        <position position="1"/>
    </location>
</feature>
<dbReference type="CDD" id="cd11033">
    <property type="entry name" value="CYP142-like"/>
    <property type="match status" value="1"/>
</dbReference>
<comment type="similarity">
    <text evidence="1">Belongs to the cytochrome P450 family.</text>
</comment>
<dbReference type="PANTHER" id="PTHR46696">
    <property type="entry name" value="P450, PUTATIVE (EUROFUNG)-RELATED"/>
    <property type="match status" value="1"/>
</dbReference>
<keyword evidence="3" id="KW-1185">Reference proteome</keyword>
<dbReference type="InterPro" id="IPR036396">
    <property type="entry name" value="Cyt_P450_sf"/>
</dbReference>
<comment type="caution">
    <text evidence="2">The sequence shown here is derived from an EMBL/GenBank/DDBJ whole genome shotgun (WGS) entry which is preliminary data.</text>
</comment>
<evidence type="ECO:0000313" key="3">
    <source>
        <dbReference type="Proteomes" id="UP000437736"/>
    </source>
</evidence>
<protein>
    <submittedName>
        <fullName evidence="2">Cytochrome P450</fullName>
    </submittedName>
</protein>
<evidence type="ECO:0000256" key="1">
    <source>
        <dbReference type="ARBA" id="ARBA00010617"/>
    </source>
</evidence>
<dbReference type="PANTHER" id="PTHR46696:SF4">
    <property type="entry name" value="BIOTIN BIOSYNTHESIS CYTOCHROME P450"/>
    <property type="match status" value="1"/>
</dbReference>